<feature type="coiled-coil region" evidence="13">
    <location>
        <begin position="546"/>
        <end position="573"/>
    </location>
</feature>
<dbReference type="GO" id="GO:0045504">
    <property type="term" value="F:dynein heavy chain binding"/>
    <property type="evidence" value="ECO:0007669"/>
    <property type="project" value="TreeGrafter"/>
</dbReference>
<keyword evidence="11" id="KW-0966">Cell projection</keyword>
<keyword evidence="9" id="KW-0505">Motor protein</keyword>
<evidence type="ECO:0000256" key="1">
    <source>
        <dbReference type="ARBA" id="ARBA00004430"/>
    </source>
</evidence>
<evidence type="ECO:0000256" key="8">
    <source>
        <dbReference type="ARBA" id="ARBA00023069"/>
    </source>
</evidence>
<reference evidence="15" key="1">
    <citation type="submission" date="2025-08" db="UniProtKB">
        <authorList>
            <consortium name="RefSeq"/>
        </authorList>
    </citation>
    <scope>IDENTIFICATION</scope>
    <source>
        <tissue evidence="15">Whole body</tissue>
    </source>
</reference>
<keyword evidence="3" id="KW-0963">Cytoplasm</keyword>
<dbReference type="SUPFAM" id="SSF50978">
    <property type="entry name" value="WD40 repeat-like"/>
    <property type="match status" value="1"/>
</dbReference>
<sequence length="600" mass="68795">MEVNYTYSKRRREFGKQCRFADSETSILTNVMPDISLEDQWIPKNPVNMRTNNSVEWSEHEANTERVEYADRGMCHMEGGWPKDINLDDPEQMVRYRKKAEKEESYLQSVMQMSNVAEHFIKQNNSIDIYQSYFTDPSDQKVQTLMPSFRTVAVMPDPCDPIRPVQHISWSPDQDLIAVSYADIGFQAANPQNSSDSFIFTLESNTPYFSIESPHPIITLEFNHRNAQCLAGGLMSGQVAYWDIRKSSANVAISNLRHGHRDPVRSLYWIHSKTNTEFYTGSSDGQVMWWDVRKLTEPTEVIILDLSKNENDGEPEWSRKARTHGVTCMDYDSSIPIRFMIGTETGLVFNGNRKGKTVLEKISATYYCHHGPVYSAKRNPAFSKNFLTVGDWQVRIWSEDVKESPIMWTKHHEVRLTDGAWSESKPSVFYTTRADGFLECWDVLQKQSDPIMTMKVADQALNCIRCHEGGALLAVGGNCGITYVIKMNDWFVTPGKNDRALLMTMFDRETKREKIIEAKQRELKLKTKSSAKADTAMAKLKYDKLVEAEARMIAEAEKEFDDLIATINEQLIDDNNDNKNKLKNRVEVGADELQDQTNVQ</sequence>
<dbReference type="AlphaFoldDB" id="A0A8B8FV60"/>
<dbReference type="GeneID" id="112686245"/>
<evidence type="ECO:0000256" key="9">
    <source>
        <dbReference type="ARBA" id="ARBA00023175"/>
    </source>
</evidence>
<evidence type="ECO:0000256" key="3">
    <source>
        <dbReference type="ARBA" id="ARBA00022490"/>
    </source>
</evidence>
<name>A0A8B8FV60_9HEMI</name>
<dbReference type="Pfam" id="PF00400">
    <property type="entry name" value="WD40"/>
    <property type="match status" value="1"/>
</dbReference>
<dbReference type="RefSeq" id="XP_025414235.1">
    <property type="nucleotide sequence ID" value="XM_025558450.1"/>
</dbReference>
<keyword evidence="8" id="KW-0969">Cilium</keyword>
<dbReference type="SMART" id="SM00320">
    <property type="entry name" value="WD40"/>
    <property type="match status" value="5"/>
</dbReference>
<comment type="similarity">
    <text evidence="2">Belongs to the dynein intermediate chain family.</text>
</comment>
<keyword evidence="14" id="KW-1185">Reference proteome</keyword>
<evidence type="ECO:0000256" key="4">
    <source>
        <dbReference type="ARBA" id="ARBA00022574"/>
    </source>
</evidence>
<dbReference type="PANTHER" id="PTHR12442">
    <property type="entry name" value="DYNEIN INTERMEDIATE CHAIN"/>
    <property type="match status" value="1"/>
</dbReference>
<keyword evidence="6" id="KW-0677">Repeat</keyword>
<evidence type="ECO:0000256" key="11">
    <source>
        <dbReference type="ARBA" id="ARBA00023273"/>
    </source>
</evidence>
<comment type="subcellular location">
    <subcellularLocation>
        <location evidence="1">Cytoplasm</location>
        <location evidence="1">Cytoskeleton</location>
        <location evidence="1">Cilium axoneme</location>
    </subcellularLocation>
</comment>
<keyword evidence="7" id="KW-0243">Dynein</keyword>
<dbReference type="OrthoDB" id="366230at2759"/>
<evidence type="ECO:0000256" key="13">
    <source>
        <dbReference type="SAM" id="Coils"/>
    </source>
</evidence>
<evidence type="ECO:0000313" key="15">
    <source>
        <dbReference type="RefSeq" id="XP_025414235.1"/>
    </source>
</evidence>
<dbReference type="Gene3D" id="2.130.10.10">
    <property type="entry name" value="YVTN repeat-like/Quinoprotein amine dehydrogenase"/>
    <property type="match status" value="2"/>
</dbReference>
<dbReference type="InterPro" id="IPR036322">
    <property type="entry name" value="WD40_repeat_dom_sf"/>
</dbReference>
<dbReference type="GO" id="GO:0003341">
    <property type="term" value="P:cilium movement"/>
    <property type="evidence" value="ECO:0007669"/>
    <property type="project" value="TreeGrafter"/>
</dbReference>
<protein>
    <submittedName>
        <fullName evidence="15">Dynein intermediate chain 3, ciliary-like</fullName>
    </submittedName>
</protein>
<dbReference type="PANTHER" id="PTHR12442:SF7">
    <property type="entry name" value="DYNEIN AXONEMAL INTERMEDIATE CHAIN 2"/>
    <property type="match status" value="1"/>
</dbReference>
<dbReference type="Proteomes" id="UP000694846">
    <property type="component" value="Unplaced"/>
</dbReference>
<keyword evidence="4 12" id="KW-0853">WD repeat</keyword>
<keyword evidence="5" id="KW-0493">Microtubule</keyword>
<evidence type="ECO:0000256" key="7">
    <source>
        <dbReference type="ARBA" id="ARBA00023017"/>
    </source>
</evidence>
<organism evidence="14 15">
    <name type="scientific">Sipha flava</name>
    <name type="common">yellow sugarcane aphid</name>
    <dbReference type="NCBI Taxonomy" id="143950"/>
    <lineage>
        <taxon>Eukaryota</taxon>
        <taxon>Metazoa</taxon>
        <taxon>Ecdysozoa</taxon>
        <taxon>Arthropoda</taxon>
        <taxon>Hexapoda</taxon>
        <taxon>Insecta</taxon>
        <taxon>Pterygota</taxon>
        <taxon>Neoptera</taxon>
        <taxon>Paraneoptera</taxon>
        <taxon>Hemiptera</taxon>
        <taxon>Sternorrhyncha</taxon>
        <taxon>Aphidomorpha</taxon>
        <taxon>Aphidoidea</taxon>
        <taxon>Aphididae</taxon>
        <taxon>Sipha</taxon>
    </lineage>
</organism>
<dbReference type="PROSITE" id="PS50082">
    <property type="entry name" value="WD_REPEATS_2"/>
    <property type="match status" value="1"/>
</dbReference>
<evidence type="ECO:0000256" key="6">
    <source>
        <dbReference type="ARBA" id="ARBA00022737"/>
    </source>
</evidence>
<dbReference type="GO" id="GO:0045503">
    <property type="term" value="F:dynein light chain binding"/>
    <property type="evidence" value="ECO:0007669"/>
    <property type="project" value="TreeGrafter"/>
</dbReference>
<dbReference type="InterPro" id="IPR050687">
    <property type="entry name" value="Dynein_IC"/>
</dbReference>
<dbReference type="InterPro" id="IPR015943">
    <property type="entry name" value="WD40/YVTN_repeat-like_dom_sf"/>
</dbReference>
<evidence type="ECO:0000256" key="10">
    <source>
        <dbReference type="ARBA" id="ARBA00023212"/>
    </source>
</evidence>
<evidence type="ECO:0000256" key="12">
    <source>
        <dbReference type="PROSITE-ProRule" id="PRU00221"/>
    </source>
</evidence>
<dbReference type="GO" id="GO:0036157">
    <property type="term" value="C:outer dynein arm"/>
    <property type="evidence" value="ECO:0007669"/>
    <property type="project" value="TreeGrafter"/>
</dbReference>
<dbReference type="GO" id="GO:0036158">
    <property type="term" value="P:outer dynein arm assembly"/>
    <property type="evidence" value="ECO:0007669"/>
    <property type="project" value="TreeGrafter"/>
</dbReference>
<proteinExistence type="inferred from homology"/>
<dbReference type="GO" id="GO:0005874">
    <property type="term" value="C:microtubule"/>
    <property type="evidence" value="ECO:0007669"/>
    <property type="project" value="UniProtKB-KW"/>
</dbReference>
<evidence type="ECO:0000313" key="14">
    <source>
        <dbReference type="Proteomes" id="UP000694846"/>
    </source>
</evidence>
<accession>A0A8B8FV60</accession>
<dbReference type="InterPro" id="IPR001680">
    <property type="entry name" value="WD40_rpt"/>
</dbReference>
<keyword evidence="13" id="KW-0175">Coiled coil</keyword>
<evidence type="ECO:0000256" key="5">
    <source>
        <dbReference type="ARBA" id="ARBA00022701"/>
    </source>
</evidence>
<feature type="repeat" description="WD" evidence="12">
    <location>
        <begin position="257"/>
        <end position="300"/>
    </location>
</feature>
<keyword evidence="10" id="KW-0206">Cytoskeleton</keyword>
<gene>
    <name evidence="15" type="primary">LOC112686245</name>
</gene>
<evidence type="ECO:0000256" key="2">
    <source>
        <dbReference type="ARBA" id="ARBA00011059"/>
    </source>
</evidence>